<feature type="compositionally biased region" description="Low complexity" evidence="1">
    <location>
        <begin position="37"/>
        <end position="46"/>
    </location>
</feature>
<evidence type="ECO:0000256" key="1">
    <source>
        <dbReference type="SAM" id="MobiDB-lite"/>
    </source>
</evidence>
<comment type="caution">
    <text evidence="3">The sequence shown here is derived from an EMBL/GenBank/DDBJ whole genome shotgun (WGS) entry which is preliminary data.</text>
</comment>
<keyword evidence="4" id="KW-1185">Reference proteome</keyword>
<protein>
    <recommendedName>
        <fullName evidence="2">IstB-like ATP-binding domain-containing protein</fullName>
    </recommendedName>
</protein>
<organism evidence="3 4">
    <name type="scientific">Streptomyces sannanensis</name>
    <dbReference type="NCBI Taxonomy" id="285536"/>
    <lineage>
        <taxon>Bacteria</taxon>
        <taxon>Bacillati</taxon>
        <taxon>Actinomycetota</taxon>
        <taxon>Actinomycetes</taxon>
        <taxon>Kitasatosporales</taxon>
        <taxon>Streptomycetaceae</taxon>
        <taxon>Streptomyces</taxon>
    </lineage>
</organism>
<evidence type="ECO:0000313" key="4">
    <source>
        <dbReference type="Proteomes" id="UP001499990"/>
    </source>
</evidence>
<dbReference type="EMBL" id="BAAAYL010000001">
    <property type="protein sequence ID" value="GAA3368745.1"/>
    <property type="molecule type" value="Genomic_DNA"/>
</dbReference>
<feature type="region of interest" description="Disordered" evidence="1">
    <location>
        <begin position="37"/>
        <end position="66"/>
    </location>
</feature>
<accession>A0ABP6S5G8</accession>
<dbReference type="InterPro" id="IPR002611">
    <property type="entry name" value="IstB_ATP-bd"/>
</dbReference>
<feature type="compositionally biased region" description="Basic and acidic residues" evidence="1">
    <location>
        <begin position="56"/>
        <end position="66"/>
    </location>
</feature>
<feature type="domain" description="IstB-like ATP-binding" evidence="2">
    <location>
        <begin position="1"/>
        <end position="33"/>
    </location>
</feature>
<sequence>MIVTSNKPFGRWGEVFGDETVAAAMIDRLVHNAASPTACAAENSAASPPPTTATDANRRDRAVARN</sequence>
<proteinExistence type="predicted"/>
<reference evidence="4" key="1">
    <citation type="journal article" date="2019" name="Int. J. Syst. Evol. Microbiol.">
        <title>The Global Catalogue of Microorganisms (GCM) 10K type strain sequencing project: providing services to taxonomists for standard genome sequencing and annotation.</title>
        <authorList>
            <consortium name="The Broad Institute Genomics Platform"/>
            <consortium name="The Broad Institute Genome Sequencing Center for Infectious Disease"/>
            <person name="Wu L."/>
            <person name="Ma J."/>
        </authorList>
    </citation>
    <scope>NUCLEOTIDE SEQUENCE [LARGE SCALE GENOMIC DNA]</scope>
    <source>
        <strain evidence="4">JCM 9651</strain>
    </source>
</reference>
<evidence type="ECO:0000259" key="2">
    <source>
        <dbReference type="Pfam" id="PF01695"/>
    </source>
</evidence>
<dbReference type="Pfam" id="PF01695">
    <property type="entry name" value="IstB_IS21"/>
    <property type="match status" value="1"/>
</dbReference>
<name>A0ABP6S5G8_9ACTN</name>
<dbReference type="RefSeq" id="WP_345034639.1">
    <property type="nucleotide sequence ID" value="NZ_BAAAYL010000001.1"/>
</dbReference>
<gene>
    <name evidence="3" type="ORF">GCM10020367_08340</name>
</gene>
<evidence type="ECO:0000313" key="3">
    <source>
        <dbReference type="EMBL" id="GAA3368745.1"/>
    </source>
</evidence>
<dbReference type="Proteomes" id="UP001499990">
    <property type="component" value="Unassembled WGS sequence"/>
</dbReference>